<keyword evidence="2" id="KW-1185">Reference proteome</keyword>
<dbReference type="AlphaFoldDB" id="A0AA36EJN5"/>
<protein>
    <submittedName>
        <fullName evidence="1">Uncharacterized protein</fullName>
    </submittedName>
</protein>
<dbReference type="Proteomes" id="UP001177003">
    <property type="component" value="Chromosome 8"/>
</dbReference>
<evidence type="ECO:0000313" key="2">
    <source>
        <dbReference type="Proteomes" id="UP001177003"/>
    </source>
</evidence>
<evidence type="ECO:0000313" key="1">
    <source>
        <dbReference type="EMBL" id="CAI9299486.1"/>
    </source>
</evidence>
<gene>
    <name evidence="1" type="ORF">LSALG_LOCUS38195</name>
</gene>
<dbReference type="EMBL" id="OX465084">
    <property type="protein sequence ID" value="CAI9299486.1"/>
    <property type="molecule type" value="Genomic_DNA"/>
</dbReference>
<accession>A0AA36EJN5</accession>
<reference evidence="1" key="1">
    <citation type="submission" date="2023-04" db="EMBL/GenBank/DDBJ databases">
        <authorList>
            <person name="Vijverberg K."/>
            <person name="Xiong W."/>
            <person name="Schranz E."/>
        </authorList>
    </citation>
    <scope>NUCLEOTIDE SEQUENCE</scope>
</reference>
<organism evidence="1 2">
    <name type="scientific">Lactuca saligna</name>
    <name type="common">Willowleaf lettuce</name>
    <dbReference type="NCBI Taxonomy" id="75948"/>
    <lineage>
        <taxon>Eukaryota</taxon>
        <taxon>Viridiplantae</taxon>
        <taxon>Streptophyta</taxon>
        <taxon>Embryophyta</taxon>
        <taxon>Tracheophyta</taxon>
        <taxon>Spermatophyta</taxon>
        <taxon>Magnoliopsida</taxon>
        <taxon>eudicotyledons</taxon>
        <taxon>Gunneridae</taxon>
        <taxon>Pentapetalae</taxon>
        <taxon>asterids</taxon>
        <taxon>campanulids</taxon>
        <taxon>Asterales</taxon>
        <taxon>Asteraceae</taxon>
        <taxon>Cichorioideae</taxon>
        <taxon>Cichorieae</taxon>
        <taxon>Lactucinae</taxon>
        <taxon>Lactuca</taxon>
    </lineage>
</organism>
<name>A0AA36EJN5_LACSI</name>
<proteinExistence type="predicted"/>
<sequence>MSSDRTQKLFDSMLILHLKSLPKPEKLKDVGLVFFPIVDKSKYYTICFDLRVPTYYMIDHVNRNGVVEDIYGIKHVRVGIGIAVLQEKKQSDVVALNNIRIKYMVRLMKSEYNKHKSMLEKDVEEYERLDTLQKLDVMNEVKEIREK</sequence>